<feature type="domain" description="Aldehyde dehydrogenase" evidence="5">
    <location>
        <begin position="29"/>
        <end position="495"/>
    </location>
</feature>
<dbReference type="FunFam" id="3.40.605.10:FF:000007">
    <property type="entry name" value="NAD/NADP-dependent betaine aldehyde dehydrogenase"/>
    <property type="match status" value="1"/>
</dbReference>
<protein>
    <submittedName>
        <fullName evidence="7">Aldehyde dehydrogenase family protein</fullName>
    </submittedName>
</protein>
<organism evidence="7 8">
    <name type="scientific">Candidatus Lucifugimonas marina</name>
    <dbReference type="NCBI Taxonomy" id="3038979"/>
    <lineage>
        <taxon>Bacteria</taxon>
        <taxon>Bacillati</taxon>
        <taxon>Chloroflexota</taxon>
        <taxon>Dehalococcoidia</taxon>
        <taxon>SAR202 cluster</taxon>
        <taxon>Candidatus Lucifugimonadales</taxon>
        <taxon>Candidatus Lucifugimonadaceae</taxon>
        <taxon>Candidatus Lucifugimonas</taxon>
    </lineage>
</organism>
<dbReference type="PANTHER" id="PTHR42804:SF1">
    <property type="entry name" value="ALDEHYDE DEHYDROGENASE-RELATED"/>
    <property type="match status" value="1"/>
</dbReference>
<dbReference type="Proteomes" id="UP001321249">
    <property type="component" value="Unassembled WGS sequence"/>
</dbReference>
<dbReference type="InterPro" id="IPR015590">
    <property type="entry name" value="Aldehyde_DH_dom"/>
</dbReference>
<sequence length="502" mass="52687">MYVAKNSFTRYAKGFVMAERYQNYVNGAWSDASSGSVSTSTNPADLSDVIGEFQASTAGDVAAAITAAHDVKESWRRTSSLARGGYLLKAAAYLEANPEEFAQALTRECGKAILEARGEIGRAVALLQYYGVEGSNPVGSVVPSVNPEILLYTNRMPLGVVSLITPWNFPFAIPIWKMAPALVYGNTIVLKPASATPHVATLIAKMWEAVDLPAGVFNLVTGSGSAVGNELITNDKVAAISFTGSTRIGMNIAAESAKRGKRYQLEMGGKNPVIVLPDADLEQAAEITVSGAMKFSGQKCTATSRAIVVGNVMEEFTNLVVEKTNALKIGAGADPESIIVPVIDQASKDNIASMIKRGVDDGGQILAGGGVPSGADYDKGTFVEPTVINNVAADAYVACEEIFGPVLSILPAGDAENALDIANSVEYGLSAGIFTKDLNSVLDFADRIEAGVVKINGETAGLEPQVPFGGMKASSSGDREQGKAAIEFFTQTKTIYVDRSAT</sequence>
<dbReference type="SUPFAM" id="SSF53720">
    <property type="entry name" value="ALDH-like"/>
    <property type="match status" value="1"/>
</dbReference>
<evidence type="ECO:0000256" key="3">
    <source>
        <dbReference type="PROSITE-ProRule" id="PRU10007"/>
    </source>
</evidence>
<dbReference type="EMBL" id="CP046147">
    <property type="protein sequence ID" value="WFG39983.1"/>
    <property type="molecule type" value="Genomic_DNA"/>
</dbReference>
<feature type="active site" evidence="3">
    <location>
        <position position="266"/>
    </location>
</feature>
<accession>A0AAJ6CT54</accession>
<dbReference type="Proteomes" id="UP001219901">
    <property type="component" value="Chromosome"/>
</dbReference>
<proteinExistence type="inferred from homology"/>
<dbReference type="InterPro" id="IPR016163">
    <property type="entry name" value="Ald_DH_C"/>
</dbReference>
<dbReference type="InterPro" id="IPR029510">
    <property type="entry name" value="Ald_DH_CS_GLU"/>
</dbReference>
<reference evidence="7" key="2">
    <citation type="journal article" date="2023" name="Nat. Commun.">
        <title>Cultivation of marine bacteria of the SAR202 clade.</title>
        <authorList>
            <person name="Lim Y."/>
            <person name="Seo J.H."/>
            <person name="Giovannoni S.J."/>
            <person name="Kang I."/>
            <person name="Cho J.C."/>
        </authorList>
    </citation>
    <scope>NUCLEOTIDE SEQUENCE</scope>
    <source>
        <strain evidence="7">JH1073</strain>
    </source>
</reference>
<evidence type="ECO:0000313" key="6">
    <source>
        <dbReference type="EMBL" id="MDG0867649.1"/>
    </source>
</evidence>
<evidence type="ECO:0000313" key="8">
    <source>
        <dbReference type="Proteomes" id="UP001219901"/>
    </source>
</evidence>
<keyword evidence="8" id="KW-1185">Reference proteome</keyword>
<dbReference type="PANTHER" id="PTHR42804">
    <property type="entry name" value="ALDEHYDE DEHYDROGENASE"/>
    <property type="match status" value="1"/>
</dbReference>
<name>A0AAJ6CT54_9CHLR</name>
<gene>
    <name evidence="6" type="ORF">GKO46_11280</name>
    <name evidence="7" type="ORF">GKO48_10255</name>
</gene>
<reference evidence="8" key="3">
    <citation type="submission" date="2023-06" db="EMBL/GenBank/DDBJ databases">
        <title>Pangenomics reveal diversification of enzyme families and niche specialization in globally abundant SAR202 bacteria.</title>
        <authorList>
            <person name="Saw J.H.W."/>
        </authorList>
    </citation>
    <scope>NUCLEOTIDE SEQUENCE [LARGE SCALE GENOMIC DNA]</scope>
    <source>
        <strain evidence="8">JH1073</strain>
    </source>
</reference>
<dbReference type="AlphaFoldDB" id="A0AAJ6CT54"/>
<reference evidence="8 9" key="1">
    <citation type="submission" date="2019-11" db="EMBL/GenBank/DDBJ databases">
        <authorList>
            <person name="Cho J.-C."/>
        </authorList>
    </citation>
    <scope>NUCLEOTIDE SEQUENCE [LARGE SCALE GENOMIC DNA]</scope>
    <source>
        <strain evidence="7 8">JH1073</strain>
        <strain evidence="6 9">JH702</strain>
    </source>
</reference>
<keyword evidence="2 4" id="KW-0560">Oxidoreductase</keyword>
<dbReference type="InterPro" id="IPR016162">
    <property type="entry name" value="Ald_DH_N"/>
</dbReference>
<evidence type="ECO:0000313" key="7">
    <source>
        <dbReference type="EMBL" id="WFG39983.1"/>
    </source>
</evidence>
<evidence type="ECO:0000256" key="2">
    <source>
        <dbReference type="ARBA" id="ARBA00023002"/>
    </source>
</evidence>
<dbReference type="Pfam" id="PF00171">
    <property type="entry name" value="Aldedh"/>
    <property type="match status" value="1"/>
</dbReference>
<evidence type="ECO:0000256" key="4">
    <source>
        <dbReference type="RuleBase" id="RU003345"/>
    </source>
</evidence>
<dbReference type="PROSITE" id="PS00687">
    <property type="entry name" value="ALDEHYDE_DEHYDR_GLU"/>
    <property type="match status" value="1"/>
</dbReference>
<evidence type="ECO:0000313" key="9">
    <source>
        <dbReference type="Proteomes" id="UP001321249"/>
    </source>
</evidence>
<comment type="similarity">
    <text evidence="1 4">Belongs to the aldehyde dehydrogenase family.</text>
</comment>
<dbReference type="EMBL" id="WMBE01000003">
    <property type="protein sequence ID" value="MDG0867649.1"/>
    <property type="molecule type" value="Genomic_DNA"/>
</dbReference>
<evidence type="ECO:0000256" key="1">
    <source>
        <dbReference type="ARBA" id="ARBA00009986"/>
    </source>
</evidence>
<dbReference type="InterPro" id="IPR016161">
    <property type="entry name" value="Ald_DH/histidinol_DH"/>
</dbReference>
<dbReference type="Gene3D" id="3.40.605.10">
    <property type="entry name" value="Aldehyde Dehydrogenase, Chain A, domain 1"/>
    <property type="match status" value="1"/>
</dbReference>
<evidence type="ECO:0000259" key="5">
    <source>
        <dbReference type="Pfam" id="PF00171"/>
    </source>
</evidence>
<dbReference type="GO" id="GO:0016620">
    <property type="term" value="F:oxidoreductase activity, acting on the aldehyde or oxo group of donors, NAD or NADP as acceptor"/>
    <property type="evidence" value="ECO:0007669"/>
    <property type="project" value="InterPro"/>
</dbReference>
<dbReference type="Gene3D" id="3.40.309.10">
    <property type="entry name" value="Aldehyde Dehydrogenase, Chain A, domain 2"/>
    <property type="match status" value="1"/>
</dbReference>